<gene>
    <name evidence="1" type="ORF">rCG_36028</name>
</gene>
<dbReference type="Proteomes" id="UP000234681">
    <property type="component" value="Chromosome 14"/>
</dbReference>
<reference evidence="2" key="1">
    <citation type="submission" date="2005-09" db="EMBL/GenBank/DDBJ databases">
        <authorList>
            <person name="Mural R.J."/>
            <person name="Li P.W."/>
            <person name="Adams M.D."/>
            <person name="Amanatides P.G."/>
            <person name="Baden-Tillson H."/>
            <person name="Barnstead M."/>
            <person name="Chin S.H."/>
            <person name="Dew I."/>
            <person name="Evans C.A."/>
            <person name="Ferriera S."/>
            <person name="Flanigan M."/>
            <person name="Fosler C."/>
            <person name="Glodek A."/>
            <person name="Gu Z."/>
            <person name="Holt R.A."/>
            <person name="Jennings D."/>
            <person name="Kraft C.L."/>
            <person name="Lu F."/>
            <person name="Nguyen T."/>
            <person name="Nusskern D.R."/>
            <person name="Pfannkoch C.M."/>
            <person name="Sitter C."/>
            <person name="Sutton G.G."/>
            <person name="Venter J.C."/>
            <person name="Wang Z."/>
            <person name="Woodage T."/>
            <person name="Zheng X.H."/>
            <person name="Zhong F."/>
        </authorList>
    </citation>
    <scope>NUCLEOTIDE SEQUENCE [LARGE SCALE GENOMIC DNA]</scope>
    <source>
        <strain>BN</strain>
        <strain evidence="2">Sprague-Dawley</strain>
    </source>
</reference>
<dbReference type="EMBL" id="CH473963">
    <property type="protein sequence ID" value="EDM00153.1"/>
    <property type="molecule type" value="Genomic_DNA"/>
</dbReference>
<dbReference type="AlphaFoldDB" id="A6IK89"/>
<organism evidence="1 2">
    <name type="scientific">Rattus norvegicus</name>
    <name type="common">Rat</name>
    <dbReference type="NCBI Taxonomy" id="10116"/>
    <lineage>
        <taxon>Eukaryota</taxon>
        <taxon>Metazoa</taxon>
        <taxon>Chordata</taxon>
        <taxon>Craniata</taxon>
        <taxon>Vertebrata</taxon>
        <taxon>Euteleostomi</taxon>
        <taxon>Mammalia</taxon>
        <taxon>Eutheria</taxon>
        <taxon>Euarchontoglires</taxon>
        <taxon>Glires</taxon>
        <taxon>Rodentia</taxon>
        <taxon>Myomorpha</taxon>
        <taxon>Muroidea</taxon>
        <taxon>Muridae</taxon>
        <taxon>Murinae</taxon>
        <taxon>Rattus</taxon>
    </lineage>
</organism>
<sequence length="84" mass="9385">MSSSSPRTFLSVEATGWELPCCLTINPVCISAPQILLVQPDFPELEVLCVPATGDEEEVPKSRASWTKFRMKSTALEFRRRSVL</sequence>
<feature type="non-terminal residue" evidence="1">
    <location>
        <position position="84"/>
    </location>
</feature>
<proteinExistence type="predicted"/>
<evidence type="ECO:0000313" key="1">
    <source>
        <dbReference type="EMBL" id="EDM00153.1"/>
    </source>
</evidence>
<evidence type="ECO:0000313" key="2">
    <source>
        <dbReference type="Proteomes" id="UP000234681"/>
    </source>
</evidence>
<name>A6IK89_RAT</name>
<protein>
    <submittedName>
        <fullName evidence="1">RCG36028</fullName>
    </submittedName>
</protein>
<accession>A6IK89</accession>